<evidence type="ECO:0000313" key="2">
    <source>
        <dbReference type="EMBL" id="QBO35389.1"/>
    </source>
</evidence>
<sequence>MTDEVLIPVANEFENDINVNRFNQTQRYDAQSNIRYTYNGEAADLLSNLSELMKFIQHHKEHQAPRLKYLKSYADGNNVGILTGDRRIGKEKADNRATHSFGEYIANFFTAYDTGVPLKIAIPNDDKGTAQINEINDYNKIDALNTEVYLDAAVFGRGYELWYRSEDDKDVVVRLDPLNTFVIYNFDIKPKPIMAVSYRPVALDENKYLITVYTNNKAVVFNETAIESGQLVLNSEEAHAFERVPIVEWQLDRERKSTFEKVIPLINLYDGSESDTANYMQDLVDAMLVITGDIDGAGLSADDMIGMARANILALQSGVDSSGKQTQMGANYIYKQYDVAGIEAYKKRLTNDIHKFSYTIDLTDSEFMGNISGEAMKYKLLGMQNKASTHQNWFIKGLIERYHLVANIESSVNEWEGEEYSSVAVDFTPNLPKNVKEAVETFSGLGLQVSQKTMLSQQPYIDNPDDEIKQIQEEADEREAMMPTEPALPIDDAGNLQGGDVNAKLA</sequence>
<dbReference type="NCBIfam" id="TIGR01538">
    <property type="entry name" value="portal_SPP1"/>
    <property type="match status" value="1"/>
</dbReference>
<gene>
    <name evidence="2" type="ORF">EQG49_02355</name>
</gene>
<dbReference type="InterPro" id="IPR021145">
    <property type="entry name" value="Portal_protein_SPP1_Gp6-like"/>
</dbReference>
<feature type="region of interest" description="Disordered" evidence="1">
    <location>
        <begin position="474"/>
        <end position="506"/>
    </location>
</feature>
<dbReference type="OrthoDB" id="3189403at2"/>
<dbReference type="RefSeq" id="WP_133362469.1">
    <property type="nucleotide sequence ID" value="NZ_CP037940.1"/>
</dbReference>
<dbReference type="AlphaFoldDB" id="A0A4P6YRU6"/>
<dbReference type="InterPro" id="IPR006428">
    <property type="entry name" value="Portal_SPP1-type"/>
</dbReference>
<dbReference type="EMBL" id="CP037940">
    <property type="protein sequence ID" value="QBO35389.1"/>
    <property type="molecule type" value="Genomic_DNA"/>
</dbReference>
<name>A0A4P6YRU6_9LACO</name>
<proteinExistence type="predicted"/>
<reference evidence="3" key="1">
    <citation type="submission" date="2019-03" db="EMBL/GenBank/DDBJ databases">
        <title>Weissella sp. 26KH-42 Genome sequencing.</title>
        <authorList>
            <person name="Heo J."/>
            <person name="Kim S.-J."/>
            <person name="Kim J.-S."/>
            <person name="Hong S.-B."/>
            <person name="Kwon S.-W."/>
        </authorList>
    </citation>
    <scope>NUCLEOTIDE SEQUENCE [LARGE SCALE GENOMIC DNA]</scope>
    <source>
        <strain evidence="3">26KH-42</strain>
    </source>
</reference>
<organism evidence="2 3">
    <name type="scientific">Periweissella cryptocerci</name>
    <dbReference type="NCBI Taxonomy" id="2506420"/>
    <lineage>
        <taxon>Bacteria</taxon>
        <taxon>Bacillati</taxon>
        <taxon>Bacillota</taxon>
        <taxon>Bacilli</taxon>
        <taxon>Lactobacillales</taxon>
        <taxon>Lactobacillaceae</taxon>
        <taxon>Periweissella</taxon>
    </lineage>
</organism>
<accession>A0A4P6YRU6</accession>
<dbReference type="Pfam" id="PF05133">
    <property type="entry name" value="SPP1_portal"/>
    <property type="match status" value="1"/>
</dbReference>
<keyword evidence="3" id="KW-1185">Reference proteome</keyword>
<dbReference type="Proteomes" id="UP000292886">
    <property type="component" value="Chromosome"/>
</dbReference>
<dbReference type="KEGG" id="wei:EQG49_02355"/>
<protein>
    <submittedName>
        <fullName evidence="2">Phage portal protein</fullName>
    </submittedName>
</protein>
<evidence type="ECO:0000313" key="3">
    <source>
        <dbReference type="Proteomes" id="UP000292886"/>
    </source>
</evidence>
<evidence type="ECO:0000256" key="1">
    <source>
        <dbReference type="SAM" id="MobiDB-lite"/>
    </source>
</evidence>